<dbReference type="Pfam" id="PF13522">
    <property type="entry name" value="GATase_6"/>
    <property type="match status" value="1"/>
</dbReference>
<evidence type="ECO:0000259" key="12">
    <source>
        <dbReference type="PROSITE" id="PS51278"/>
    </source>
</evidence>
<dbReference type="CDD" id="cd00715">
    <property type="entry name" value="GPATase_N"/>
    <property type="match status" value="1"/>
</dbReference>
<dbReference type="SUPFAM" id="SSF53271">
    <property type="entry name" value="PRTase-like"/>
    <property type="match status" value="1"/>
</dbReference>
<evidence type="ECO:0000256" key="11">
    <source>
        <dbReference type="PIRSR" id="PIRSR000485-3"/>
    </source>
</evidence>
<keyword evidence="3 7" id="KW-0328">Glycosyltransferase</keyword>
<dbReference type="GO" id="GO:0051539">
    <property type="term" value="F:4 iron, 4 sulfur cluster binding"/>
    <property type="evidence" value="ECO:0007669"/>
    <property type="project" value="UniProtKB-KW"/>
</dbReference>
<keyword evidence="5 7" id="KW-0658">Purine biosynthesis</keyword>
<sequence length="468" mass="51533">MPYRNINEECGVFGVWGVPDAPTLVYYGLHALQHRGQEGCGIVASGPDGKMKRIKGEGLVTEVFTETKLSGLQGDMAIGHVRYSTTGGGGIENVQPFLFRHHTGDFALAHNGNLVNYSLLRRQLENRGSLFQSSSDSEVLAHLIKKDSAEAHKPRIFSIVNALNTVEGAFAFLIMTSSRIYACRDKYGLRPLSIGRIGNGYAVSSETCAFDVIGAEYLRDIEPGEIVTIDSHGLRSRKYNTHCRHAMCAMEYVYFARPDSDIDGRNVHSFRKETGRLLYEEAPADADIVVGVPDSSLSAAMGYSEASGLPYEMGLIKNRYIARTFIQPSQPMREKGVRMKLSAVKSIVKDKRIVLVDDSIVRGTTSRRIVSMLREAGARAVHLRIASPPIKMPCFYGVDISTYEELLCAGKSVEEARLAIGADTLAYLSEDALYKAGQRTDLCLACFNGRYPTSLYQPVEDANKDGKF</sequence>
<feature type="binding site" evidence="7 10">
    <location>
        <position position="358"/>
    </location>
    <ligand>
        <name>Mg(2+)</name>
        <dbReference type="ChEBI" id="CHEBI:18420"/>
    </ligand>
</feature>
<feature type="binding site" evidence="7 11">
    <location>
        <position position="248"/>
    </location>
    <ligand>
        <name>[4Fe-4S] cluster</name>
        <dbReference type="ChEBI" id="CHEBI:49883"/>
    </ligand>
</feature>
<evidence type="ECO:0000256" key="3">
    <source>
        <dbReference type="ARBA" id="ARBA00022676"/>
    </source>
</evidence>
<evidence type="ECO:0000256" key="5">
    <source>
        <dbReference type="ARBA" id="ARBA00022755"/>
    </source>
</evidence>
<evidence type="ECO:0000256" key="2">
    <source>
        <dbReference type="ARBA" id="ARBA00010138"/>
    </source>
</evidence>
<comment type="cofactor">
    <cofactor evidence="7 10">
        <name>Mg(2+)</name>
        <dbReference type="ChEBI" id="CHEBI:18420"/>
    </cofactor>
    <text evidence="7 10">Binds 1 Mg(2+) ion per subunit.</text>
</comment>
<dbReference type="HAMAP" id="MF_01931">
    <property type="entry name" value="PurF"/>
    <property type="match status" value="1"/>
</dbReference>
<dbReference type="AlphaFoldDB" id="A0A940IFT6"/>
<evidence type="ECO:0000256" key="8">
    <source>
        <dbReference type="PIRNR" id="PIRNR000485"/>
    </source>
</evidence>
<evidence type="ECO:0000256" key="10">
    <source>
        <dbReference type="PIRSR" id="PIRSR000485-2"/>
    </source>
</evidence>
<dbReference type="EMBL" id="JADIMJ010000014">
    <property type="protein sequence ID" value="MBO8453234.1"/>
    <property type="molecule type" value="Genomic_DNA"/>
</dbReference>
<evidence type="ECO:0000256" key="7">
    <source>
        <dbReference type="HAMAP-Rule" id="MF_01931"/>
    </source>
</evidence>
<dbReference type="InterPro" id="IPR029055">
    <property type="entry name" value="Ntn_hydrolases_N"/>
</dbReference>
<dbReference type="InterPro" id="IPR017932">
    <property type="entry name" value="GATase_2_dom"/>
</dbReference>
<dbReference type="InterPro" id="IPR029057">
    <property type="entry name" value="PRTase-like"/>
</dbReference>
<dbReference type="InterPro" id="IPR000836">
    <property type="entry name" value="PRTase_dom"/>
</dbReference>
<dbReference type="PANTHER" id="PTHR11907">
    <property type="entry name" value="AMIDOPHOSPHORIBOSYLTRANSFERASE"/>
    <property type="match status" value="1"/>
</dbReference>
<comment type="cofactor">
    <cofactor evidence="7 11">
        <name>[4Fe-4S] cluster</name>
        <dbReference type="ChEBI" id="CHEBI:49883"/>
    </cofactor>
    <text evidence="7 11">Binds 1 [4Fe-4S] cluster per subunit.</text>
</comment>
<dbReference type="CDD" id="cd06223">
    <property type="entry name" value="PRTases_typeI"/>
    <property type="match status" value="1"/>
</dbReference>
<evidence type="ECO:0000256" key="4">
    <source>
        <dbReference type="ARBA" id="ARBA00022679"/>
    </source>
</evidence>
<evidence type="ECO:0000256" key="9">
    <source>
        <dbReference type="PIRSR" id="PIRSR000485-1"/>
    </source>
</evidence>
<dbReference type="EC" id="2.4.2.14" evidence="7"/>
<dbReference type="GO" id="GO:0000287">
    <property type="term" value="F:magnesium ion binding"/>
    <property type="evidence" value="ECO:0007669"/>
    <property type="project" value="UniProtKB-UniRule"/>
</dbReference>
<dbReference type="GO" id="GO:0006189">
    <property type="term" value="P:'de novo' IMP biosynthetic process"/>
    <property type="evidence" value="ECO:0007669"/>
    <property type="project" value="UniProtKB-UniRule"/>
</dbReference>
<keyword evidence="7 11" id="KW-0411">Iron-sulfur</keyword>
<dbReference type="Gene3D" id="3.60.20.10">
    <property type="entry name" value="Glutamine Phosphoribosylpyrophosphate, subunit 1, domain 1"/>
    <property type="match status" value="1"/>
</dbReference>
<evidence type="ECO:0000256" key="1">
    <source>
        <dbReference type="ARBA" id="ARBA00005209"/>
    </source>
</evidence>
<reference evidence="13" key="2">
    <citation type="journal article" date="2021" name="PeerJ">
        <title>Extensive microbial diversity within the chicken gut microbiome revealed by metagenomics and culture.</title>
        <authorList>
            <person name="Gilroy R."/>
            <person name="Ravi A."/>
            <person name="Getino M."/>
            <person name="Pursley I."/>
            <person name="Horton D.L."/>
            <person name="Alikhan N.F."/>
            <person name="Baker D."/>
            <person name="Gharbi K."/>
            <person name="Hall N."/>
            <person name="Watson M."/>
            <person name="Adriaenssens E.M."/>
            <person name="Foster-Nyarko E."/>
            <person name="Jarju S."/>
            <person name="Secka A."/>
            <person name="Antonio M."/>
            <person name="Oren A."/>
            <person name="Chaudhuri R.R."/>
            <person name="La Ragione R."/>
            <person name="Hildebrand F."/>
            <person name="Pallen M.J."/>
        </authorList>
    </citation>
    <scope>NUCLEOTIDE SEQUENCE</scope>
    <source>
        <strain evidence="13">F1-3629</strain>
    </source>
</reference>
<dbReference type="Pfam" id="PF00156">
    <property type="entry name" value="Pribosyltran"/>
    <property type="match status" value="1"/>
</dbReference>
<feature type="active site" description="Nucleophile" evidence="7 9">
    <location>
        <position position="10"/>
    </location>
</feature>
<comment type="caution">
    <text evidence="13">The sequence shown here is derived from an EMBL/GenBank/DDBJ whole genome shotgun (WGS) entry which is preliminary data.</text>
</comment>
<accession>A0A940IFT6</accession>
<keyword evidence="6 7" id="KW-0315">Glutamine amidotransferase</keyword>
<feature type="domain" description="Glutamine amidotransferase type-2" evidence="12">
    <location>
        <begin position="10"/>
        <end position="232"/>
    </location>
</feature>
<comment type="catalytic activity">
    <reaction evidence="7 8">
        <text>5-phospho-beta-D-ribosylamine + L-glutamate + diphosphate = 5-phospho-alpha-D-ribose 1-diphosphate + L-glutamine + H2O</text>
        <dbReference type="Rhea" id="RHEA:14905"/>
        <dbReference type="ChEBI" id="CHEBI:15377"/>
        <dbReference type="ChEBI" id="CHEBI:29985"/>
        <dbReference type="ChEBI" id="CHEBI:33019"/>
        <dbReference type="ChEBI" id="CHEBI:58017"/>
        <dbReference type="ChEBI" id="CHEBI:58359"/>
        <dbReference type="ChEBI" id="CHEBI:58681"/>
        <dbReference type="EC" id="2.4.2.14"/>
    </reaction>
</comment>
<feature type="binding site" evidence="7 10">
    <location>
        <position position="295"/>
    </location>
    <ligand>
        <name>Mg(2+)</name>
        <dbReference type="ChEBI" id="CHEBI:18420"/>
    </ligand>
</feature>
<comment type="pathway">
    <text evidence="1 7 8">Purine metabolism; IMP biosynthesis via de novo pathway; N(1)-(5-phospho-D-ribosyl)glycinamide from 5-phospho-alpha-D-ribose 1-diphosphate: step 1/2.</text>
</comment>
<dbReference type="PIRSF" id="PIRSF000485">
    <property type="entry name" value="Amd_phspho_trans"/>
    <property type="match status" value="1"/>
</dbReference>
<evidence type="ECO:0000313" key="14">
    <source>
        <dbReference type="Proteomes" id="UP000771749"/>
    </source>
</evidence>
<dbReference type="InterPro" id="IPR005854">
    <property type="entry name" value="PurF"/>
</dbReference>
<dbReference type="Proteomes" id="UP000771749">
    <property type="component" value="Unassembled WGS sequence"/>
</dbReference>
<dbReference type="SUPFAM" id="SSF56235">
    <property type="entry name" value="N-terminal nucleophile aminohydrolases (Ntn hydrolases)"/>
    <property type="match status" value="1"/>
</dbReference>
<dbReference type="InterPro" id="IPR035584">
    <property type="entry name" value="PurF_N"/>
</dbReference>
<dbReference type="GO" id="GO:0009113">
    <property type="term" value="P:purine nucleobase biosynthetic process"/>
    <property type="evidence" value="ECO:0007669"/>
    <property type="project" value="UniProtKB-UniRule"/>
</dbReference>
<name>A0A940IFT6_9BACT</name>
<feature type="binding site" evidence="7 11">
    <location>
        <position position="446"/>
    </location>
    <ligand>
        <name>[4Fe-4S] cluster</name>
        <dbReference type="ChEBI" id="CHEBI:49883"/>
    </ligand>
</feature>
<gene>
    <name evidence="7" type="primary">purF</name>
    <name evidence="13" type="ORF">IAC07_00745</name>
</gene>
<dbReference type="PROSITE" id="PS51278">
    <property type="entry name" value="GATASE_TYPE_2"/>
    <property type="match status" value="1"/>
</dbReference>
<keyword evidence="4 7" id="KW-0808">Transferase</keyword>
<keyword evidence="7 10" id="KW-0460">Magnesium</keyword>
<dbReference type="NCBIfam" id="TIGR01134">
    <property type="entry name" value="purF"/>
    <property type="match status" value="1"/>
</dbReference>
<feature type="binding site" evidence="7 11">
    <location>
        <position position="443"/>
    </location>
    <ligand>
        <name>[4Fe-4S] cluster</name>
        <dbReference type="ChEBI" id="CHEBI:49883"/>
    </ligand>
</feature>
<comment type="similarity">
    <text evidence="2 7 8">In the C-terminal section; belongs to the purine/pyrimidine phosphoribosyltransferase family.</text>
</comment>
<comment type="function">
    <text evidence="7">Catalyzes the formation of phosphoribosylamine from phosphoribosylpyrophosphate (PRPP) and glutamine.</text>
</comment>
<keyword evidence="7" id="KW-0004">4Fe-4S</keyword>
<proteinExistence type="inferred from homology"/>
<organism evidence="13 14">
    <name type="scientific">Candidatus Cryptobacteroides gallistercoris</name>
    <dbReference type="NCBI Taxonomy" id="2840765"/>
    <lineage>
        <taxon>Bacteria</taxon>
        <taxon>Pseudomonadati</taxon>
        <taxon>Bacteroidota</taxon>
        <taxon>Bacteroidia</taxon>
        <taxon>Bacteroidales</taxon>
        <taxon>Candidatus Cryptobacteroides</taxon>
    </lineage>
</organism>
<feature type="binding site" evidence="7 11">
    <location>
        <position position="394"/>
    </location>
    <ligand>
        <name>[4Fe-4S] cluster</name>
        <dbReference type="ChEBI" id="CHEBI:49883"/>
    </ligand>
</feature>
<dbReference type="Gene3D" id="3.40.50.2020">
    <property type="match status" value="1"/>
</dbReference>
<dbReference type="GO" id="GO:0004044">
    <property type="term" value="F:amidophosphoribosyltransferase activity"/>
    <property type="evidence" value="ECO:0007669"/>
    <property type="project" value="UniProtKB-UniRule"/>
</dbReference>
<evidence type="ECO:0000256" key="6">
    <source>
        <dbReference type="ARBA" id="ARBA00022962"/>
    </source>
</evidence>
<keyword evidence="7 11" id="KW-0408">Iron</keyword>
<reference evidence="13" key="1">
    <citation type="submission" date="2020-10" db="EMBL/GenBank/DDBJ databases">
        <authorList>
            <person name="Gilroy R."/>
        </authorList>
    </citation>
    <scope>NUCLEOTIDE SEQUENCE</scope>
    <source>
        <strain evidence="13">F1-3629</strain>
    </source>
</reference>
<feature type="binding site" evidence="7 10">
    <location>
        <position position="357"/>
    </location>
    <ligand>
        <name>Mg(2+)</name>
        <dbReference type="ChEBI" id="CHEBI:18420"/>
    </ligand>
</feature>
<keyword evidence="7 10" id="KW-0479">Metal-binding</keyword>
<evidence type="ECO:0000313" key="13">
    <source>
        <dbReference type="EMBL" id="MBO8453234.1"/>
    </source>
</evidence>
<protein>
    <recommendedName>
        <fullName evidence="7">Amidophosphoribosyltransferase</fullName>
        <shortName evidence="7">ATase</shortName>
        <ecNumber evidence="7">2.4.2.14</ecNumber>
    </recommendedName>
    <alternativeName>
        <fullName evidence="7">Glutamine phosphoribosylpyrophosphate amidotransferase</fullName>
        <shortName evidence="7">GPATase</shortName>
    </alternativeName>
</protein>